<sequence length="267" mass="30285">MASFREIRSIPLQSFDDGDISEDEFLFLYYVNTSKNPHFPYESYGKLDLNDMDDSNTTGPDKTDSPQIHYSACGPTHKTGRSVQDGLPSTSTGTRGSEDDMPRNDSNSLLNESEPGSRKVECFGDLTLNKASNITDELGQTAMNLLRRELEKELGQSETPLAEMMLQSKEYRIRTYTNLIKDDGRTSPLLKPDMLVKDIEHSCRDKLIRSLCDRLGVEIHDIRFYDRRKEDPVDAVLRDWGYKGGSTVGNLYDHLVDQELPVIADYL</sequence>
<gene>
    <name evidence="2" type="ORF">pdam_00006383</name>
</gene>
<evidence type="ECO:0008006" key="4">
    <source>
        <dbReference type="Google" id="ProtNLM"/>
    </source>
</evidence>
<dbReference type="Gene3D" id="1.10.533.10">
    <property type="entry name" value="Death Domain, Fas"/>
    <property type="match status" value="1"/>
</dbReference>
<dbReference type="OrthoDB" id="5978546at2759"/>
<dbReference type="EMBL" id="RCHS01003146">
    <property type="protein sequence ID" value="RMX43681.1"/>
    <property type="molecule type" value="Genomic_DNA"/>
</dbReference>
<reference evidence="2 3" key="1">
    <citation type="journal article" date="2018" name="Sci. Rep.">
        <title>Comparative analysis of the Pocillopora damicornis genome highlights role of immune system in coral evolution.</title>
        <authorList>
            <person name="Cunning R."/>
            <person name="Bay R.A."/>
            <person name="Gillette P."/>
            <person name="Baker A.C."/>
            <person name="Traylor-Knowles N."/>
        </authorList>
    </citation>
    <scope>NUCLEOTIDE SEQUENCE [LARGE SCALE GENOMIC DNA]</scope>
    <source>
        <strain evidence="2">RSMAS</strain>
        <tissue evidence="2">Whole animal</tissue>
    </source>
</reference>
<evidence type="ECO:0000256" key="1">
    <source>
        <dbReference type="SAM" id="MobiDB-lite"/>
    </source>
</evidence>
<feature type="compositionally biased region" description="Polar residues" evidence="1">
    <location>
        <begin position="55"/>
        <end position="68"/>
    </location>
</feature>
<dbReference type="SUPFAM" id="SSF47986">
    <property type="entry name" value="DEATH domain"/>
    <property type="match status" value="1"/>
</dbReference>
<organism evidence="2 3">
    <name type="scientific">Pocillopora damicornis</name>
    <name type="common">Cauliflower coral</name>
    <name type="synonym">Millepora damicornis</name>
    <dbReference type="NCBI Taxonomy" id="46731"/>
    <lineage>
        <taxon>Eukaryota</taxon>
        <taxon>Metazoa</taxon>
        <taxon>Cnidaria</taxon>
        <taxon>Anthozoa</taxon>
        <taxon>Hexacorallia</taxon>
        <taxon>Scleractinia</taxon>
        <taxon>Astrocoeniina</taxon>
        <taxon>Pocilloporidae</taxon>
        <taxon>Pocillopora</taxon>
    </lineage>
</organism>
<protein>
    <recommendedName>
        <fullName evidence="4">Death domain-containing protein</fullName>
    </recommendedName>
</protein>
<name>A0A3M6TQS5_POCDA</name>
<proteinExistence type="predicted"/>
<keyword evidence="3" id="KW-1185">Reference proteome</keyword>
<accession>A0A3M6TQS5</accession>
<comment type="caution">
    <text evidence="2">The sequence shown here is derived from an EMBL/GenBank/DDBJ whole genome shotgun (WGS) entry which is preliminary data.</text>
</comment>
<feature type="region of interest" description="Disordered" evidence="1">
    <location>
        <begin position="50"/>
        <end position="117"/>
    </location>
</feature>
<dbReference type="Proteomes" id="UP000275408">
    <property type="component" value="Unassembled WGS sequence"/>
</dbReference>
<evidence type="ECO:0000313" key="3">
    <source>
        <dbReference type="Proteomes" id="UP000275408"/>
    </source>
</evidence>
<evidence type="ECO:0000313" key="2">
    <source>
        <dbReference type="EMBL" id="RMX43681.1"/>
    </source>
</evidence>
<dbReference type="AlphaFoldDB" id="A0A3M6TQS5"/>
<dbReference type="InterPro" id="IPR011029">
    <property type="entry name" value="DEATH-like_dom_sf"/>
</dbReference>